<evidence type="ECO:0000313" key="1">
    <source>
        <dbReference type="EMBL" id="CAG5103942.1"/>
    </source>
</evidence>
<evidence type="ECO:0000313" key="2">
    <source>
        <dbReference type="Proteomes" id="UP001158576"/>
    </source>
</evidence>
<keyword evidence="2" id="KW-1185">Reference proteome</keyword>
<dbReference type="EMBL" id="OU015566">
    <property type="protein sequence ID" value="CAG5103942.1"/>
    <property type="molecule type" value="Genomic_DNA"/>
</dbReference>
<protein>
    <submittedName>
        <fullName evidence="1">Oidioi.mRNA.OKI2018_I69.chr1.g1011.t1.cds</fullName>
    </submittedName>
</protein>
<reference evidence="1 2" key="1">
    <citation type="submission" date="2021-04" db="EMBL/GenBank/DDBJ databases">
        <authorList>
            <person name="Bliznina A."/>
        </authorList>
    </citation>
    <scope>NUCLEOTIDE SEQUENCE [LARGE SCALE GENOMIC DNA]</scope>
</reference>
<proteinExistence type="predicted"/>
<accession>A0ABN7SQU9</accession>
<sequence>MRLNSVFIKRAERKERIIKTEIKSRKKCAVFFISSRFSHLFSFGYSMGTVGYGVIPQHHKSSPMKIIEYKKKRAFKPTSGKKIGRTGNAEFNRLLNLYL</sequence>
<organism evidence="1 2">
    <name type="scientific">Oikopleura dioica</name>
    <name type="common">Tunicate</name>
    <dbReference type="NCBI Taxonomy" id="34765"/>
    <lineage>
        <taxon>Eukaryota</taxon>
        <taxon>Metazoa</taxon>
        <taxon>Chordata</taxon>
        <taxon>Tunicata</taxon>
        <taxon>Appendicularia</taxon>
        <taxon>Copelata</taxon>
        <taxon>Oikopleuridae</taxon>
        <taxon>Oikopleura</taxon>
    </lineage>
</organism>
<name>A0ABN7SQU9_OIKDI</name>
<gene>
    <name evidence="1" type="ORF">OKIOD_LOCUS9776</name>
</gene>
<dbReference type="Proteomes" id="UP001158576">
    <property type="component" value="Chromosome 1"/>
</dbReference>